<evidence type="ECO:0000256" key="12">
    <source>
        <dbReference type="SAM" id="MobiDB-lite"/>
    </source>
</evidence>
<dbReference type="OrthoDB" id="3638488at2759"/>
<evidence type="ECO:0000256" key="8">
    <source>
        <dbReference type="ARBA" id="ARBA00047899"/>
    </source>
</evidence>
<proteinExistence type="inferred from homology"/>
<evidence type="ECO:0000256" key="1">
    <source>
        <dbReference type="ARBA" id="ARBA00012513"/>
    </source>
</evidence>
<dbReference type="PROSITE" id="PS51285">
    <property type="entry name" value="AGC_KINASE_CTER"/>
    <property type="match status" value="1"/>
</dbReference>
<keyword evidence="7 10" id="KW-0067">ATP-binding</keyword>
<dbReference type="InterPro" id="IPR011009">
    <property type="entry name" value="Kinase-like_dom_sf"/>
</dbReference>
<dbReference type="PANTHER" id="PTHR24356:SF1">
    <property type="entry name" value="SERINE_THREONINE-PROTEIN KINASE GREATWALL"/>
    <property type="match status" value="1"/>
</dbReference>
<dbReference type="Gene3D" id="1.10.510.10">
    <property type="entry name" value="Transferase(Phosphotransferase) domain 1"/>
    <property type="match status" value="1"/>
</dbReference>
<evidence type="ECO:0000259" key="14">
    <source>
        <dbReference type="PROSITE" id="PS51285"/>
    </source>
</evidence>
<evidence type="ECO:0000256" key="7">
    <source>
        <dbReference type="ARBA" id="ARBA00022840"/>
    </source>
</evidence>
<dbReference type="InterPro" id="IPR000719">
    <property type="entry name" value="Prot_kinase_dom"/>
</dbReference>
<evidence type="ECO:0000256" key="6">
    <source>
        <dbReference type="ARBA" id="ARBA00022777"/>
    </source>
</evidence>
<dbReference type="InterPro" id="IPR000961">
    <property type="entry name" value="AGC-kinase_C"/>
</dbReference>
<dbReference type="InterPro" id="IPR050236">
    <property type="entry name" value="Ser_Thr_kinase_AGC"/>
</dbReference>
<feature type="compositionally biased region" description="Basic and acidic residues" evidence="12">
    <location>
        <begin position="252"/>
        <end position="266"/>
    </location>
</feature>
<evidence type="ECO:0000256" key="2">
    <source>
        <dbReference type="ARBA" id="ARBA00022527"/>
    </source>
</evidence>
<dbReference type="EC" id="2.7.11.1" evidence="1"/>
<dbReference type="SMART" id="SM00220">
    <property type="entry name" value="S_TKc"/>
    <property type="match status" value="1"/>
</dbReference>
<comment type="catalytic activity">
    <reaction evidence="8">
        <text>L-threonyl-[protein] + ATP = O-phospho-L-threonyl-[protein] + ADP + H(+)</text>
        <dbReference type="Rhea" id="RHEA:46608"/>
        <dbReference type="Rhea" id="RHEA-COMP:11060"/>
        <dbReference type="Rhea" id="RHEA-COMP:11605"/>
        <dbReference type="ChEBI" id="CHEBI:15378"/>
        <dbReference type="ChEBI" id="CHEBI:30013"/>
        <dbReference type="ChEBI" id="CHEBI:30616"/>
        <dbReference type="ChEBI" id="CHEBI:61977"/>
        <dbReference type="ChEBI" id="CHEBI:456216"/>
        <dbReference type="EC" id="2.7.11.1"/>
    </reaction>
</comment>
<evidence type="ECO:0000256" key="9">
    <source>
        <dbReference type="ARBA" id="ARBA00048679"/>
    </source>
</evidence>
<dbReference type="Gene3D" id="3.30.200.20">
    <property type="entry name" value="Phosphorylase Kinase, domain 1"/>
    <property type="match status" value="1"/>
</dbReference>
<dbReference type="GO" id="GO:0035556">
    <property type="term" value="P:intracellular signal transduction"/>
    <property type="evidence" value="ECO:0007669"/>
    <property type="project" value="TreeGrafter"/>
</dbReference>
<protein>
    <recommendedName>
        <fullName evidence="1">non-specific serine/threonine protein kinase</fullName>
        <ecNumber evidence="1">2.7.11.1</ecNumber>
    </recommendedName>
</protein>
<feature type="domain" description="AGC-kinase C-terminal" evidence="14">
    <location>
        <begin position="410"/>
        <end position="486"/>
    </location>
</feature>
<evidence type="ECO:0000256" key="3">
    <source>
        <dbReference type="ARBA" id="ARBA00022553"/>
    </source>
</evidence>
<dbReference type="InterPro" id="IPR017441">
    <property type="entry name" value="Protein_kinase_ATP_BS"/>
</dbReference>
<accession>A0A1J4MFC9</accession>
<sequence length="497" mass="57220">MNNTTRRTPKLNLLDNIDTLKHSVELNKAVIETQYIQRCNFQSGSQGNKQRNDGAKNDPITCDLRLMRKRISIKDFNILRPIGAGAFGVIRLAQCKYTSKVYALKQMRKSIIRTKNQLERIYSERALLVQNASDYVVRLFYTFQDDKHLYQVMEYLPGGDLMSYLIKLDKFSEEDTKFYMAELVHAVDLVHQLGFVHRDVKPDNIVLDSNGHLKLLDFGLCKFAPTIEEVNSNSKSYSHLHNLRRNSAPDSLKLEDIKKERRREETVAGSSCSKENKNSENVGENNYSNTTNNSNGKLEHPGRKTLHSTVGTPQYMAPEIFLRQGYSNLVDWWSVGILMYECLYGGVPFNDDTHNPIKVAIKVMQWEKLLLLPHPCRQISPEALDLLRNLLCHQSKRFNGEQIKKHPFFKDIDWDQLRQLPAPFKKIISIENQNVPKSEGTTNKRQDIVIEESPTTSKFGVQGSSLVDLNFLDYTYRNTDRRYTSISLSETIKLVHG</sequence>
<feature type="binding site" evidence="10">
    <location>
        <position position="105"/>
    </location>
    <ligand>
        <name>ATP</name>
        <dbReference type="ChEBI" id="CHEBI:30616"/>
    </ligand>
</feature>
<dbReference type="GeneID" id="92367446"/>
<feature type="compositionally biased region" description="Low complexity" evidence="12">
    <location>
        <begin position="279"/>
        <end position="295"/>
    </location>
</feature>
<dbReference type="GO" id="GO:0004674">
    <property type="term" value="F:protein serine/threonine kinase activity"/>
    <property type="evidence" value="ECO:0007669"/>
    <property type="project" value="UniProtKB-KW"/>
</dbReference>
<dbReference type="VEuPathDB" id="CryptoDB:cand_032620"/>
<keyword evidence="16" id="KW-1185">Reference proteome</keyword>
<keyword evidence="6 15" id="KW-0418">Kinase</keyword>
<comment type="caution">
    <text evidence="15">The sequence shown here is derived from an EMBL/GenBank/DDBJ whole genome shotgun (WGS) entry which is preliminary data.</text>
</comment>
<dbReference type="InterPro" id="IPR008271">
    <property type="entry name" value="Ser/Thr_kinase_AS"/>
</dbReference>
<feature type="domain" description="Protein kinase" evidence="13">
    <location>
        <begin position="76"/>
        <end position="409"/>
    </location>
</feature>
<name>A0A1J4MFC9_9CRYT</name>
<evidence type="ECO:0000313" key="16">
    <source>
        <dbReference type="Proteomes" id="UP000186804"/>
    </source>
</evidence>
<keyword evidence="5 10" id="KW-0547">Nucleotide-binding</keyword>
<comment type="catalytic activity">
    <reaction evidence="9">
        <text>L-seryl-[protein] + ATP = O-phospho-L-seryl-[protein] + ADP + H(+)</text>
        <dbReference type="Rhea" id="RHEA:17989"/>
        <dbReference type="Rhea" id="RHEA-COMP:9863"/>
        <dbReference type="Rhea" id="RHEA-COMP:11604"/>
        <dbReference type="ChEBI" id="CHEBI:15378"/>
        <dbReference type="ChEBI" id="CHEBI:29999"/>
        <dbReference type="ChEBI" id="CHEBI:30616"/>
        <dbReference type="ChEBI" id="CHEBI:83421"/>
        <dbReference type="ChEBI" id="CHEBI:456216"/>
        <dbReference type="EC" id="2.7.11.1"/>
    </reaction>
</comment>
<dbReference type="PANTHER" id="PTHR24356">
    <property type="entry name" value="SERINE/THREONINE-PROTEIN KINASE"/>
    <property type="match status" value="1"/>
</dbReference>
<dbReference type="EMBL" id="LRBS01000121">
    <property type="protein sequence ID" value="OII71549.1"/>
    <property type="molecule type" value="Genomic_DNA"/>
</dbReference>
<dbReference type="PROSITE" id="PS00108">
    <property type="entry name" value="PROTEIN_KINASE_ST"/>
    <property type="match status" value="1"/>
</dbReference>
<dbReference type="AlphaFoldDB" id="A0A1J4MFC9"/>
<evidence type="ECO:0000259" key="13">
    <source>
        <dbReference type="PROSITE" id="PS50011"/>
    </source>
</evidence>
<evidence type="ECO:0000256" key="11">
    <source>
        <dbReference type="RuleBase" id="RU000304"/>
    </source>
</evidence>
<evidence type="ECO:0000256" key="4">
    <source>
        <dbReference type="ARBA" id="ARBA00022679"/>
    </source>
</evidence>
<evidence type="ECO:0000313" key="15">
    <source>
        <dbReference type="EMBL" id="OII71549.1"/>
    </source>
</evidence>
<dbReference type="RefSeq" id="XP_067066739.1">
    <property type="nucleotide sequence ID" value="XM_067213488.1"/>
</dbReference>
<comment type="similarity">
    <text evidence="11">Belongs to the protein kinase superfamily.</text>
</comment>
<keyword evidence="4" id="KW-0808">Transferase</keyword>
<dbReference type="PROSITE" id="PS50011">
    <property type="entry name" value="PROTEIN_KINASE_DOM"/>
    <property type="match status" value="1"/>
</dbReference>
<dbReference type="GO" id="GO:0005524">
    <property type="term" value="F:ATP binding"/>
    <property type="evidence" value="ECO:0007669"/>
    <property type="project" value="UniProtKB-UniRule"/>
</dbReference>
<dbReference type="PROSITE" id="PS00107">
    <property type="entry name" value="PROTEIN_KINASE_ATP"/>
    <property type="match status" value="1"/>
</dbReference>
<keyword evidence="3" id="KW-0597">Phosphoprotein</keyword>
<dbReference type="Proteomes" id="UP000186804">
    <property type="component" value="Unassembled WGS sequence"/>
</dbReference>
<dbReference type="FunFam" id="1.10.510.10:FF:000086">
    <property type="entry name" value="Non-specific serine/threonine protein kinase"/>
    <property type="match status" value="1"/>
</dbReference>
<feature type="region of interest" description="Disordered" evidence="12">
    <location>
        <begin position="251"/>
        <end position="304"/>
    </location>
</feature>
<reference evidence="15 16" key="1">
    <citation type="submission" date="2016-10" db="EMBL/GenBank/DDBJ databases">
        <title>Reductive evolution of mitochondrial metabolism and differential evolution of invasion-related proteins in Cryptosporidium.</title>
        <authorList>
            <person name="Liu S."/>
            <person name="Roellig D.M."/>
            <person name="Guo Y."/>
            <person name="Li N."/>
            <person name="Frace M.A."/>
            <person name="Tang K."/>
            <person name="Zhang L."/>
            <person name="Feng Y."/>
            <person name="Xiao L."/>
        </authorList>
    </citation>
    <scope>NUCLEOTIDE SEQUENCE [LARGE SCALE GENOMIC DNA]</scope>
    <source>
        <strain evidence="15">30847</strain>
    </source>
</reference>
<dbReference type="Pfam" id="PF00069">
    <property type="entry name" value="Pkinase"/>
    <property type="match status" value="2"/>
</dbReference>
<gene>
    <name evidence="15" type="ORF">cand_032620</name>
</gene>
<organism evidence="15 16">
    <name type="scientific">Cryptosporidium andersoni</name>
    <dbReference type="NCBI Taxonomy" id="117008"/>
    <lineage>
        <taxon>Eukaryota</taxon>
        <taxon>Sar</taxon>
        <taxon>Alveolata</taxon>
        <taxon>Apicomplexa</taxon>
        <taxon>Conoidasida</taxon>
        <taxon>Coccidia</taxon>
        <taxon>Eucoccidiorida</taxon>
        <taxon>Eimeriorina</taxon>
        <taxon>Cryptosporidiidae</taxon>
        <taxon>Cryptosporidium</taxon>
    </lineage>
</organism>
<dbReference type="SUPFAM" id="SSF56112">
    <property type="entry name" value="Protein kinase-like (PK-like)"/>
    <property type="match status" value="1"/>
</dbReference>
<evidence type="ECO:0000256" key="5">
    <source>
        <dbReference type="ARBA" id="ARBA00022741"/>
    </source>
</evidence>
<keyword evidence="2 11" id="KW-0723">Serine/threonine-protein kinase</keyword>
<evidence type="ECO:0000256" key="10">
    <source>
        <dbReference type="PROSITE-ProRule" id="PRU10141"/>
    </source>
</evidence>